<dbReference type="PANTHER" id="PTHR24369">
    <property type="entry name" value="ANTIGEN BSP, PUTATIVE-RELATED"/>
    <property type="match status" value="1"/>
</dbReference>
<sequence>MSARESSLVVFMLTLVLLSEPRPSNGLCTLGKNGTLARCHYLEDVNTIEEIPLQWLKSLRVLSAGRHLSADNRAFAHLTNLRHLDLSNGKLRKLDPGCFRQLLSLRTLDLADNHLTHLSPGTLQGLDHLQSLNLKKNLLEEIPADVVALNDLKHLDISHNNLNCDCEFLKLRDSIIKRGVALSKKTICNAPESLKGQLLIELKTYQVCMADELDDNLDGMQMDQPLAEEGSGEGSGDAFDELDPEDIPDDEEKVSESETHSTTTSIPVQVSLTPETTTSGQRDGDDGIFFNEDTEKHSKPSTTTTVSTSLETTTEIPVEITVAVVEDKEENKDKGEDKNNEEDEVEHYKSKEENEDKVENKDQVENKDKVENKNKVEDKDIDGELWEKEGSGDDDADDPWVTEGSGEGSGVEIPHITWDEDDSLKNMDNSQDNTSETVPTSTTESTGIISSIWGMLWGTTPRPPASTTEELDLEEEQFIKATSEATEEEEKPKEKVEEEVITPVQVVPVENESIKPGVLDDGKLGQVRVESPVDVTGTDASADKQETQKGMGSYVVLAILLAVLATLIGFAAYKGSFCRKGRKRNDHDDNNDVENGTELKDLRKSLLDTVNSTQPKISTNGNSNKPESMPLVNSGKGDNGIKINDDEPTAKYIGTVNESVDPVKPPRKSFSPGDIDSNDNHKKDGTNGKIVTTSQLSPDPSIMRYPRVSNNREIMANGGGNRDSLSSSGSHSRLSNLRLNQDLQPPGSPGAQRVKITLQDIPDSVPKTPLLITRTKAGENLVKT</sequence>
<feature type="compositionally biased region" description="Basic and acidic residues" evidence="4">
    <location>
        <begin position="597"/>
        <end position="606"/>
    </location>
</feature>
<feature type="compositionally biased region" description="Polar residues" evidence="4">
    <location>
        <begin position="608"/>
        <end position="626"/>
    </location>
</feature>
<proteinExistence type="predicted"/>
<feature type="transmembrane region" description="Helical" evidence="5">
    <location>
        <begin position="551"/>
        <end position="573"/>
    </location>
</feature>
<reference evidence="7" key="2">
    <citation type="submission" date="2021-04" db="EMBL/GenBank/DDBJ databases">
        <title>Genome-wide patterns of bracovirus chromosomal integration into multiple host tissues during parasitism.</title>
        <authorList>
            <person name="Chebbi M.A.C."/>
        </authorList>
    </citation>
    <scope>NUCLEOTIDE SEQUENCE</scope>
    <source>
        <tissue evidence="7">Whole body</tissue>
    </source>
</reference>
<gene>
    <name evidence="7" type="ORF">G9C98_005804</name>
</gene>
<evidence type="ECO:0000256" key="3">
    <source>
        <dbReference type="ARBA" id="ARBA00022737"/>
    </source>
</evidence>
<feature type="compositionally biased region" description="Acidic residues" evidence="4">
    <location>
        <begin position="238"/>
        <end position="253"/>
    </location>
</feature>
<feature type="compositionally biased region" description="Low complexity" evidence="4">
    <location>
        <begin position="301"/>
        <end position="324"/>
    </location>
</feature>
<dbReference type="InterPro" id="IPR003591">
    <property type="entry name" value="Leu-rich_rpt_typical-subtyp"/>
</dbReference>
<reference evidence="7" key="1">
    <citation type="submission" date="2020-03" db="EMBL/GenBank/DDBJ databases">
        <authorList>
            <person name="Chebbi M.A."/>
            <person name="Drezen J.M."/>
        </authorList>
    </citation>
    <scope>NUCLEOTIDE SEQUENCE</scope>
    <source>
        <tissue evidence="7">Whole body</tissue>
    </source>
</reference>
<dbReference type="AlphaFoldDB" id="A0A8J5V9P1"/>
<feature type="region of interest" description="Disordered" evidence="4">
    <location>
        <begin position="580"/>
        <end position="699"/>
    </location>
</feature>
<keyword evidence="5" id="KW-0472">Membrane</keyword>
<keyword evidence="5" id="KW-0812">Transmembrane</keyword>
<feature type="region of interest" description="Disordered" evidence="4">
    <location>
        <begin position="712"/>
        <end position="733"/>
    </location>
</feature>
<dbReference type="SMART" id="SM00369">
    <property type="entry name" value="LRR_TYP"/>
    <property type="match status" value="3"/>
</dbReference>
<protein>
    <submittedName>
        <fullName evidence="7">Uncharacterized protein</fullName>
    </submittedName>
</protein>
<keyword evidence="3" id="KW-0677">Repeat</keyword>
<feature type="compositionally biased region" description="Low complexity" evidence="4">
    <location>
        <begin position="722"/>
        <end position="733"/>
    </location>
</feature>
<dbReference type="GO" id="GO:0005886">
    <property type="term" value="C:plasma membrane"/>
    <property type="evidence" value="ECO:0007669"/>
    <property type="project" value="TreeGrafter"/>
</dbReference>
<dbReference type="PROSITE" id="PS51450">
    <property type="entry name" value="LRR"/>
    <property type="match status" value="1"/>
</dbReference>
<evidence type="ECO:0000313" key="7">
    <source>
        <dbReference type="EMBL" id="KAG8037593.1"/>
    </source>
</evidence>
<evidence type="ECO:0000313" key="8">
    <source>
        <dbReference type="Proteomes" id="UP000729913"/>
    </source>
</evidence>
<accession>A0A8J5V9P1</accession>
<feature type="compositionally biased region" description="Low complexity" evidence="4">
    <location>
        <begin position="434"/>
        <end position="446"/>
    </location>
</feature>
<organism evidence="7 8">
    <name type="scientific">Cotesia typhae</name>
    <dbReference type="NCBI Taxonomy" id="2053667"/>
    <lineage>
        <taxon>Eukaryota</taxon>
        <taxon>Metazoa</taxon>
        <taxon>Ecdysozoa</taxon>
        <taxon>Arthropoda</taxon>
        <taxon>Hexapoda</taxon>
        <taxon>Insecta</taxon>
        <taxon>Pterygota</taxon>
        <taxon>Neoptera</taxon>
        <taxon>Endopterygota</taxon>
        <taxon>Hymenoptera</taxon>
        <taxon>Apocrita</taxon>
        <taxon>Ichneumonoidea</taxon>
        <taxon>Braconidae</taxon>
        <taxon>Microgastrinae</taxon>
        <taxon>Cotesia</taxon>
    </lineage>
</organism>
<feature type="compositionally biased region" description="Basic and acidic residues" evidence="4">
    <location>
        <begin position="325"/>
        <end position="338"/>
    </location>
</feature>
<dbReference type="Pfam" id="PF13855">
    <property type="entry name" value="LRR_8"/>
    <property type="match status" value="1"/>
</dbReference>
<feature type="compositionally biased region" description="Polar residues" evidence="4">
    <location>
        <begin position="689"/>
        <end position="698"/>
    </location>
</feature>
<dbReference type="InterPro" id="IPR050541">
    <property type="entry name" value="LRR_TM_domain-containing"/>
</dbReference>
<dbReference type="OrthoDB" id="1741314at2759"/>
<keyword evidence="5" id="KW-1133">Transmembrane helix</keyword>
<dbReference type="Pfam" id="PF00560">
    <property type="entry name" value="LRR_1"/>
    <property type="match status" value="1"/>
</dbReference>
<name>A0A8J5V9P1_9HYME</name>
<feature type="compositionally biased region" description="Polar residues" evidence="4">
    <location>
        <begin position="266"/>
        <end position="281"/>
    </location>
</feature>
<evidence type="ECO:0000256" key="5">
    <source>
        <dbReference type="SAM" id="Phobius"/>
    </source>
</evidence>
<dbReference type="EMBL" id="JAAOIC020000047">
    <property type="protein sequence ID" value="KAG8037593.1"/>
    <property type="molecule type" value="Genomic_DNA"/>
</dbReference>
<dbReference type="PANTHER" id="PTHR24369:SF210">
    <property type="entry name" value="CHAOPTIN-RELATED"/>
    <property type="match status" value="1"/>
</dbReference>
<evidence type="ECO:0000256" key="4">
    <source>
        <dbReference type="SAM" id="MobiDB-lite"/>
    </source>
</evidence>
<evidence type="ECO:0000256" key="1">
    <source>
        <dbReference type="ARBA" id="ARBA00022614"/>
    </source>
</evidence>
<comment type="caution">
    <text evidence="7">The sequence shown here is derived from an EMBL/GenBank/DDBJ whole genome shotgun (WGS) entry which is preliminary data.</text>
</comment>
<feature type="compositionally biased region" description="Basic and acidic residues" evidence="4">
    <location>
        <begin position="346"/>
        <end position="378"/>
    </location>
</feature>
<feature type="chain" id="PRO_5035291750" evidence="6">
    <location>
        <begin position="27"/>
        <end position="784"/>
    </location>
</feature>
<evidence type="ECO:0000256" key="2">
    <source>
        <dbReference type="ARBA" id="ARBA00022729"/>
    </source>
</evidence>
<evidence type="ECO:0000256" key="6">
    <source>
        <dbReference type="SAM" id="SignalP"/>
    </source>
</evidence>
<feature type="signal peptide" evidence="6">
    <location>
        <begin position="1"/>
        <end position="26"/>
    </location>
</feature>
<feature type="region of interest" description="Disordered" evidence="4">
    <location>
        <begin position="218"/>
        <end position="446"/>
    </location>
</feature>
<keyword evidence="1" id="KW-0433">Leucine-rich repeat</keyword>
<keyword evidence="8" id="KW-1185">Reference proteome</keyword>
<keyword evidence="2 6" id="KW-0732">Signal</keyword>
<dbReference type="InterPro" id="IPR001611">
    <property type="entry name" value="Leu-rich_rpt"/>
</dbReference>
<dbReference type="Proteomes" id="UP000729913">
    <property type="component" value="Unassembled WGS sequence"/>
</dbReference>